<dbReference type="AlphaFoldDB" id="A0A2G5HZW3"/>
<dbReference type="PANTHER" id="PTHR48070">
    <property type="entry name" value="ESTERASE OVCA2"/>
    <property type="match status" value="1"/>
</dbReference>
<name>A0A2G5HZW3_CERBT</name>
<evidence type="ECO:0000313" key="4">
    <source>
        <dbReference type="Proteomes" id="UP000230605"/>
    </source>
</evidence>
<feature type="domain" description="Serine hydrolase" evidence="2">
    <location>
        <begin position="56"/>
        <end position="306"/>
    </location>
</feature>
<organism evidence="3 4">
    <name type="scientific">Cercospora beticola</name>
    <name type="common">Sugarbeet leaf spot fungus</name>
    <dbReference type="NCBI Taxonomy" id="122368"/>
    <lineage>
        <taxon>Eukaryota</taxon>
        <taxon>Fungi</taxon>
        <taxon>Dikarya</taxon>
        <taxon>Ascomycota</taxon>
        <taxon>Pezizomycotina</taxon>
        <taxon>Dothideomycetes</taxon>
        <taxon>Dothideomycetidae</taxon>
        <taxon>Mycosphaerellales</taxon>
        <taxon>Mycosphaerellaceae</taxon>
        <taxon>Cercospora</taxon>
    </lineage>
</organism>
<proteinExistence type="predicted"/>
<protein>
    <recommendedName>
        <fullName evidence="2">Serine hydrolase domain-containing protein</fullName>
    </recommendedName>
</protein>
<dbReference type="OrthoDB" id="2094269at2759"/>
<dbReference type="EMBL" id="LKMD01000102">
    <property type="protein sequence ID" value="PIA98079.1"/>
    <property type="molecule type" value="Genomic_DNA"/>
</dbReference>
<evidence type="ECO:0000256" key="1">
    <source>
        <dbReference type="ARBA" id="ARBA00022801"/>
    </source>
</evidence>
<dbReference type="GO" id="GO:0005634">
    <property type="term" value="C:nucleus"/>
    <property type="evidence" value="ECO:0007669"/>
    <property type="project" value="TreeGrafter"/>
</dbReference>
<dbReference type="Proteomes" id="UP000230605">
    <property type="component" value="Chromosome 2"/>
</dbReference>
<evidence type="ECO:0000313" key="3">
    <source>
        <dbReference type="EMBL" id="PIA98079.1"/>
    </source>
</evidence>
<dbReference type="Gene3D" id="3.40.50.1820">
    <property type="entry name" value="alpha/beta hydrolase"/>
    <property type="match status" value="1"/>
</dbReference>
<comment type="caution">
    <text evidence="3">The sequence shown here is derived from an EMBL/GenBank/DDBJ whole genome shotgun (WGS) entry which is preliminary data.</text>
</comment>
<sequence length="342" mass="37286">MKGCLPAYRTVLRSRKQISHITSYSRHYSVHIDPRKLKTRSQNSCIANDIMSPQPQSLRILMLHGFTQCGPLFEIKTKALKKSLDKAFPAAPKPGHLKSYPGGLEFVYPTAPMKLSYTDTPGGVAEPEDLRDEAYGWWKRKGDSEPYLYDGLEEGLEAIARILREEGPFDGVIGFSQGGSAAGMLAALLEPGRREAFEALEAKGGMSFPKSFVGEEGADSVVHPQLKFAVSYSGFGASRHPIYKAFYEPKITTPMQHFIGSVDTVVSEERAMQLVDSCVDGKGTDGGVSRVVFHPGGHFLPTQKASIAPLIAFIREIAEGNAATANGSAKQEESVEDMDVPF</sequence>
<dbReference type="GO" id="GO:0005737">
    <property type="term" value="C:cytoplasm"/>
    <property type="evidence" value="ECO:0007669"/>
    <property type="project" value="TreeGrafter"/>
</dbReference>
<accession>A0A2G5HZW3</accession>
<reference evidence="3 4" key="1">
    <citation type="submission" date="2015-10" db="EMBL/GenBank/DDBJ databases">
        <title>The cercosporin biosynthetic gene cluster was horizontally transferred to several fungal lineages and shown to be expanded in Cercospora beticola based on microsynteny with recipient genomes.</title>
        <authorList>
            <person name="De Jonge R."/>
            <person name="Ebert M.K."/>
            <person name="Suttle J.C."/>
            <person name="Jurick Ii W.M."/>
            <person name="Secor G.A."/>
            <person name="Thomma B.P."/>
            <person name="Van De Peer Y."/>
            <person name="Bolton M.D."/>
        </authorList>
    </citation>
    <scope>NUCLEOTIDE SEQUENCE [LARGE SCALE GENOMIC DNA]</scope>
    <source>
        <strain evidence="3 4">09-40</strain>
    </source>
</reference>
<dbReference type="PANTHER" id="PTHR48070:SF6">
    <property type="entry name" value="ESTERASE OVCA2"/>
    <property type="match status" value="1"/>
</dbReference>
<dbReference type="Pfam" id="PF03959">
    <property type="entry name" value="FSH1"/>
    <property type="match status" value="1"/>
</dbReference>
<dbReference type="InterPro" id="IPR029058">
    <property type="entry name" value="AB_hydrolase_fold"/>
</dbReference>
<evidence type="ECO:0000259" key="2">
    <source>
        <dbReference type="Pfam" id="PF03959"/>
    </source>
</evidence>
<dbReference type="GO" id="GO:0016787">
    <property type="term" value="F:hydrolase activity"/>
    <property type="evidence" value="ECO:0007669"/>
    <property type="project" value="UniProtKB-KW"/>
</dbReference>
<gene>
    <name evidence="3" type="ORF">CB0940_05521</name>
</gene>
<dbReference type="InterPro" id="IPR005645">
    <property type="entry name" value="FSH-like_dom"/>
</dbReference>
<dbReference type="GO" id="GO:0019748">
    <property type="term" value="P:secondary metabolic process"/>
    <property type="evidence" value="ECO:0007669"/>
    <property type="project" value="TreeGrafter"/>
</dbReference>
<dbReference type="SUPFAM" id="SSF53474">
    <property type="entry name" value="alpha/beta-Hydrolases"/>
    <property type="match status" value="1"/>
</dbReference>
<dbReference type="InterPro" id="IPR050593">
    <property type="entry name" value="LovG"/>
</dbReference>
<keyword evidence="1" id="KW-0378">Hydrolase</keyword>